<dbReference type="InterPro" id="IPR005863">
    <property type="entry name" value="UDP-N-AcMur_synth"/>
</dbReference>
<keyword evidence="9 10" id="KW-0961">Cell wall biogenesis/degradation</keyword>
<keyword evidence="7 10" id="KW-0573">Peptidoglycan synthesis</keyword>
<dbReference type="GO" id="GO:0051301">
    <property type="term" value="P:cell division"/>
    <property type="evidence" value="ECO:0007669"/>
    <property type="project" value="UniProtKB-KW"/>
</dbReference>
<evidence type="ECO:0000256" key="5">
    <source>
        <dbReference type="ARBA" id="ARBA00022840"/>
    </source>
</evidence>
<dbReference type="EC" id="6.3.2.10" evidence="10 11"/>
<name>A0AAE3G2L0_9GAMM</name>
<dbReference type="InterPro" id="IPR036565">
    <property type="entry name" value="Mur-like_cat_sf"/>
</dbReference>
<evidence type="ECO:0000256" key="1">
    <source>
        <dbReference type="ARBA" id="ARBA00022490"/>
    </source>
</evidence>
<dbReference type="GO" id="GO:0009252">
    <property type="term" value="P:peptidoglycan biosynthetic process"/>
    <property type="evidence" value="ECO:0007669"/>
    <property type="project" value="UniProtKB-UniRule"/>
</dbReference>
<organism evidence="15 16">
    <name type="scientific">Natronocella acetinitrilica</name>
    <dbReference type="NCBI Taxonomy" id="414046"/>
    <lineage>
        <taxon>Bacteria</taxon>
        <taxon>Pseudomonadati</taxon>
        <taxon>Pseudomonadota</taxon>
        <taxon>Gammaproteobacteria</taxon>
        <taxon>Chromatiales</taxon>
        <taxon>Ectothiorhodospiraceae</taxon>
        <taxon>Natronocella</taxon>
    </lineage>
</organism>
<sequence length="450" mass="46549">MIEASLVRLAEVLGAGLQGPTVTIRGLSTDSRVPRPGSLFVALRGPRFDGHAYAADALAAGAAGVLVEHADGLEPALVVADTREALGKVGHWWRQETDPLVVGVTGSNGKTTVKQMLVSILAGVGKTSATRGNLNNDVGVPLTLAKLSRDDQYAVIEMGANHMGEIAYLAGLARPDVALVNNANPAHLEGFGSIANIARAKGEIYEALGEDGVAVINADDPHAHVWMALAAGRTIVDFGMGGGARVRGRALSPAGHCRIELPGDTLELMLPVPGLHNLYNALAATAAAVALEIPAERIAAGLEGFEPPAGRLRPSAARCGADILDDSYNANPASLEAGARVLIAGAGEPWVALGDMAELGDDAPRLHQEAGRLLMELGVRRLYACGPLSLHAAKGFGSEARHFDNRDDLIAALEQDLTAGVSLLVKGSRSSGMDKVVERLVGDAPKAGGR</sequence>
<comment type="pathway">
    <text evidence="10 11">Cell wall biogenesis; peptidoglycan biosynthesis.</text>
</comment>
<evidence type="ECO:0000259" key="13">
    <source>
        <dbReference type="Pfam" id="PF02875"/>
    </source>
</evidence>
<dbReference type="Gene3D" id="3.90.190.20">
    <property type="entry name" value="Mur ligase, C-terminal domain"/>
    <property type="match status" value="1"/>
</dbReference>
<evidence type="ECO:0000256" key="6">
    <source>
        <dbReference type="ARBA" id="ARBA00022960"/>
    </source>
</evidence>
<evidence type="ECO:0000256" key="2">
    <source>
        <dbReference type="ARBA" id="ARBA00022598"/>
    </source>
</evidence>
<dbReference type="RefSeq" id="WP_253475060.1">
    <property type="nucleotide sequence ID" value="NZ_JALJXV010000002.1"/>
</dbReference>
<evidence type="ECO:0000259" key="14">
    <source>
        <dbReference type="Pfam" id="PF08245"/>
    </source>
</evidence>
<comment type="subcellular location">
    <subcellularLocation>
        <location evidence="10 11">Cytoplasm</location>
    </subcellularLocation>
</comment>
<dbReference type="Pfam" id="PF01225">
    <property type="entry name" value="Mur_ligase"/>
    <property type="match status" value="1"/>
</dbReference>
<evidence type="ECO:0000256" key="3">
    <source>
        <dbReference type="ARBA" id="ARBA00022618"/>
    </source>
</evidence>
<dbReference type="Gene3D" id="3.40.1390.10">
    <property type="entry name" value="MurE/MurF, N-terminal domain"/>
    <property type="match status" value="1"/>
</dbReference>
<dbReference type="Proteomes" id="UP001205843">
    <property type="component" value="Unassembled WGS sequence"/>
</dbReference>
<keyword evidence="5 10" id="KW-0067">ATP-binding</keyword>
<keyword evidence="2 10" id="KW-0436">Ligase</keyword>
<dbReference type="NCBIfam" id="TIGR01143">
    <property type="entry name" value="murF"/>
    <property type="match status" value="1"/>
</dbReference>
<comment type="function">
    <text evidence="10 11">Involved in cell wall formation. Catalyzes the final step in the synthesis of UDP-N-acetylmuramoyl-pentapeptide, the precursor of murein.</text>
</comment>
<dbReference type="GO" id="GO:0071555">
    <property type="term" value="P:cell wall organization"/>
    <property type="evidence" value="ECO:0007669"/>
    <property type="project" value="UniProtKB-KW"/>
</dbReference>
<dbReference type="InterPro" id="IPR004101">
    <property type="entry name" value="Mur_ligase_C"/>
</dbReference>
<evidence type="ECO:0000256" key="8">
    <source>
        <dbReference type="ARBA" id="ARBA00023306"/>
    </source>
</evidence>
<keyword evidence="6 10" id="KW-0133">Cell shape</keyword>
<accession>A0AAE3G2L0</accession>
<keyword evidence="4 10" id="KW-0547">Nucleotide-binding</keyword>
<keyword evidence="1 10" id="KW-0963">Cytoplasm</keyword>
<dbReference type="InterPro" id="IPR036615">
    <property type="entry name" value="Mur_ligase_C_dom_sf"/>
</dbReference>
<comment type="caution">
    <text evidence="15">The sequence shown here is derived from an EMBL/GenBank/DDBJ whole genome shotgun (WGS) entry which is preliminary data.</text>
</comment>
<dbReference type="AlphaFoldDB" id="A0AAE3G2L0"/>
<dbReference type="InterPro" id="IPR013221">
    <property type="entry name" value="Mur_ligase_cen"/>
</dbReference>
<dbReference type="GO" id="GO:0005524">
    <property type="term" value="F:ATP binding"/>
    <property type="evidence" value="ECO:0007669"/>
    <property type="project" value="UniProtKB-UniRule"/>
</dbReference>
<keyword evidence="8 10" id="KW-0131">Cell cycle</keyword>
<feature type="binding site" evidence="10">
    <location>
        <begin position="106"/>
        <end position="112"/>
    </location>
    <ligand>
        <name>ATP</name>
        <dbReference type="ChEBI" id="CHEBI:30616"/>
    </ligand>
</feature>
<dbReference type="InterPro" id="IPR000713">
    <property type="entry name" value="Mur_ligase_N"/>
</dbReference>
<dbReference type="Pfam" id="PF08245">
    <property type="entry name" value="Mur_ligase_M"/>
    <property type="match status" value="1"/>
</dbReference>
<dbReference type="InterPro" id="IPR035911">
    <property type="entry name" value="MurE/MurF_N"/>
</dbReference>
<dbReference type="InterPro" id="IPR051046">
    <property type="entry name" value="MurCDEF_CellWall_CoF430Synth"/>
</dbReference>
<evidence type="ECO:0000256" key="7">
    <source>
        <dbReference type="ARBA" id="ARBA00022984"/>
    </source>
</evidence>
<dbReference type="EMBL" id="JALJXV010000002">
    <property type="protein sequence ID" value="MCP1673859.1"/>
    <property type="molecule type" value="Genomic_DNA"/>
</dbReference>
<evidence type="ECO:0000256" key="4">
    <source>
        <dbReference type="ARBA" id="ARBA00022741"/>
    </source>
</evidence>
<dbReference type="SUPFAM" id="SSF53623">
    <property type="entry name" value="MurD-like peptide ligases, catalytic domain"/>
    <property type="match status" value="1"/>
</dbReference>
<dbReference type="SUPFAM" id="SSF63418">
    <property type="entry name" value="MurE/MurF N-terminal domain"/>
    <property type="match status" value="1"/>
</dbReference>
<evidence type="ECO:0000259" key="12">
    <source>
        <dbReference type="Pfam" id="PF01225"/>
    </source>
</evidence>
<dbReference type="Pfam" id="PF02875">
    <property type="entry name" value="Mur_ligase_C"/>
    <property type="match status" value="1"/>
</dbReference>
<dbReference type="Gene3D" id="3.40.1190.10">
    <property type="entry name" value="Mur-like, catalytic domain"/>
    <property type="match status" value="1"/>
</dbReference>
<feature type="domain" description="Mur ligase central" evidence="14">
    <location>
        <begin position="104"/>
        <end position="288"/>
    </location>
</feature>
<dbReference type="GO" id="GO:0047480">
    <property type="term" value="F:UDP-N-acetylmuramoyl-tripeptide-D-alanyl-D-alanine ligase activity"/>
    <property type="evidence" value="ECO:0007669"/>
    <property type="project" value="UniProtKB-UniRule"/>
</dbReference>
<dbReference type="PANTHER" id="PTHR43024">
    <property type="entry name" value="UDP-N-ACETYLMURAMOYL-TRIPEPTIDE--D-ALANYL-D-ALANINE LIGASE"/>
    <property type="match status" value="1"/>
</dbReference>
<evidence type="ECO:0000256" key="10">
    <source>
        <dbReference type="HAMAP-Rule" id="MF_02019"/>
    </source>
</evidence>
<keyword evidence="16" id="KW-1185">Reference proteome</keyword>
<dbReference type="HAMAP" id="MF_02019">
    <property type="entry name" value="MurF"/>
    <property type="match status" value="1"/>
</dbReference>
<evidence type="ECO:0000256" key="11">
    <source>
        <dbReference type="RuleBase" id="RU004136"/>
    </source>
</evidence>
<keyword evidence="3 10" id="KW-0132">Cell division</keyword>
<protein>
    <recommendedName>
        <fullName evidence="10 11">UDP-N-acetylmuramoyl-tripeptide--D-alanyl-D-alanine ligase</fullName>
        <ecNumber evidence="10 11">6.3.2.10</ecNumber>
    </recommendedName>
    <alternativeName>
        <fullName evidence="10">D-alanyl-D-alanine-adding enzyme</fullName>
    </alternativeName>
</protein>
<proteinExistence type="inferred from homology"/>
<dbReference type="PANTHER" id="PTHR43024:SF1">
    <property type="entry name" value="UDP-N-ACETYLMURAMOYL-TRIPEPTIDE--D-ALANYL-D-ALANINE LIGASE"/>
    <property type="match status" value="1"/>
</dbReference>
<dbReference type="SUPFAM" id="SSF53244">
    <property type="entry name" value="MurD-like peptide ligases, peptide-binding domain"/>
    <property type="match status" value="1"/>
</dbReference>
<comment type="catalytic activity">
    <reaction evidence="10 11">
        <text>D-alanyl-D-alanine + UDP-N-acetyl-alpha-D-muramoyl-L-alanyl-gamma-D-glutamyl-meso-2,6-diaminopimelate + ATP = UDP-N-acetyl-alpha-D-muramoyl-L-alanyl-gamma-D-glutamyl-meso-2,6-diaminopimeloyl-D-alanyl-D-alanine + ADP + phosphate + H(+)</text>
        <dbReference type="Rhea" id="RHEA:28374"/>
        <dbReference type="ChEBI" id="CHEBI:15378"/>
        <dbReference type="ChEBI" id="CHEBI:30616"/>
        <dbReference type="ChEBI" id="CHEBI:43474"/>
        <dbReference type="ChEBI" id="CHEBI:57822"/>
        <dbReference type="ChEBI" id="CHEBI:61386"/>
        <dbReference type="ChEBI" id="CHEBI:83905"/>
        <dbReference type="ChEBI" id="CHEBI:456216"/>
        <dbReference type="EC" id="6.3.2.10"/>
    </reaction>
</comment>
<reference evidence="15" key="1">
    <citation type="submission" date="2022-03" db="EMBL/GenBank/DDBJ databases">
        <title>Genomic Encyclopedia of Type Strains, Phase III (KMG-III): the genomes of soil and plant-associated and newly described type strains.</title>
        <authorList>
            <person name="Whitman W."/>
        </authorList>
    </citation>
    <scope>NUCLEOTIDE SEQUENCE</scope>
    <source>
        <strain evidence="15">ANL 6-2</strain>
    </source>
</reference>
<evidence type="ECO:0000313" key="15">
    <source>
        <dbReference type="EMBL" id="MCP1673859.1"/>
    </source>
</evidence>
<evidence type="ECO:0000313" key="16">
    <source>
        <dbReference type="Proteomes" id="UP001205843"/>
    </source>
</evidence>
<gene>
    <name evidence="10" type="primary">murF</name>
    <name evidence="15" type="ORF">J2T57_000958</name>
</gene>
<comment type="similarity">
    <text evidence="10">Belongs to the MurCDEF family. MurF subfamily.</text>
</comment>
<dbReference type="GO" id="GO:0005737">
    <property type="term" value="C:cytoplasm"/>
    <property type="evidence" value="ECO:0007669"/>
    <property type="project" value="UniProtKB-SubCell"/>
</dbReference>
<dbReference type="GO" id="GO:0008360">
    <property type="term" value="P:regulation of cell shape"/>
    <property type="evidence" value="ECO:0007669"/>
    <property type="project" value="UniProtKB-KW"/>
</dbReference>
<evidence type="ECO:0000256" key="9">
    <source>
        <dbReference type="ARBA" id="ARBA00023316"/>
    </source>
</evidence>
<feature type="domain" description="Mur ligase N-terminal catalytic" evidence="12">
    <location>
        <begin position="23"/>
        <end position="78"/>
    </location>
</feature>
<feature type="domain" description="Mur ligase C-terminal" evidence="13">
    <location>
        <begin position="311"/>
        <end position="429"/>
    </location>
</feature>